<reference evidence="1 2" key="2">
    <citation type="journal article" date="2022" name="Mol. Ecol. Resour.">
        <title>The genomes of chicory, endive, great burdock and yacon provide insights into Asteraceae paleo-polyploidization history and plant inulin production.</title>
        <authorList>
            <person name="Fan W."/>
            <person name="Wang S."/>
            <person name="Wang H."/>
            <person name="Wang A."/>
            <person name="Jiang F."/>
            <person name="Liu H."/>
            <person name="Zhao H."/>
            <person name="Xu D."/>
            <person name="Zhang Y."/>
        </authorList>
    </citation>
    <scope>NUCLEOTIDE SEQUENCE [LARGE SCALE GENOMIC DNA]</scope>
    <source>
        <strain evidence="2">cv. Punajuju</strain>
        <tissue evidence="1">Leaves</tissue>
    </source>
</reference>
<accession>A0ACB9D325</accession>
<reference evidence="2" key="1">
    <citation type="journal article" date="2022" name="Mol. Ecol. Resour.">
        <title>The genomes of chicory, endive, great burdock and yacon provide insights into Asteraceae palaeo-polyploidization history and plant inulin production.</title>
        <authorList>
            <person name="Fan W."/>
            <person name="Wang S."/>
            <person name="Wang H."/>
            <person name="Wang A."/>
            <person name="Jiang F."/>
            <person name="Liu H."/>
            <person name="Zhao H."/>
            <person name="Xu D."/>
            <person name="Zhang Y."/>
        </authorList>
    </citation>
    <scope>NUCLEOTIDE SEQUENCE [LARGE SCALE GENOMIC DNA]</scope>
    <source>
        <strain evidence="2">cv. Punajuju</strain>
    </source>
</reference>
<protein>
    <submittedName>
        <fullName evidence="1">Uncharacterized protein</fullName>
    </submittedName>
</protein>
<sequence length="380" mass="43457">MGSSLASIHVLVTKLKEEMFLKTKNHHLQSFVSPSAYDTAWLAMIPHEMEHNRPLFKGCLEWLLNNQKENGSWGESVNGLPTIDALPATLASMAVLRKWGTGAENIEKGLKFILANTEDMLQDDHHHLPRWFCIVFPATIQLAESFGLDLKFSDHIKSVISKISHGRQQIFSMEEIVDKLQYPPLLAYLETFPFAEHDINQETINKHLSEDGSLFQSPSATAQAYISTGNHKCLGYLTSLVQKCPNGVPPKYPIDEELIELSMVDQVQKLGLSEYFTEEIESILRNVYRSYMDQESLQDDNMNFLAEKLYKDSLAFRLFRMHGFNISPSALLLVLIRVIQRFLPQGSDDNRRFGISSGRLFFLLMGYKAMVARSLRRRRR</sequence>
<dbReference type="EMBL" id="CM042013">
    <property type="protein sequence ID" value="KAI3740786.1"/>
    <property type="molecule type" value="Genomic_DNA"/>
</dbReference>
<proteinExistence type="predicted"/>
<name>A0ACB9D325_CICIN</name>
<keyword evidence="2" id="KW-1185">Reference proteome</keyword>
<organism evidence="1 2">
    <name type="scientific">Cichorium intybus</name>
    <name type="common">Chicory</name>
    <dbReference type="NCBI Taxonomy" id="13427"/>
    <lineage>
        <taxon>Eukaryota</taxon>
        <taxon>Viridiplantae</taxon>
        <taxon>Streptophyta</taxon>
        <taxon>Embryophyta</taxon>
        <taxon>Tracheophyta</taxon>
        <taxon>Spermatophyta</taxon>
        <taxon>Magnoliopsida</taxon>
        <taxon>eudicotyledons</taxon>
        <taxon>Gunneridae</taxon>
        <taxon>Pentapetalae</taxon>
        <taxon>asterids</taxon>
        <taxon>campanulids</taxon>
        <taxon>Asterales</taxon>
        <taxon>Asteraceae</taxon>
        <taxon>Cichorioideae</taxon>
        <taxon>Cichorieae</taxon>
        <taxon>Cichoriinae</taxon>
        <taxon>Cichorium</taxon>
    </lineage>
</organism>
<evidence type="ECO:0000313" key="2">
    <source>
        <dbReference type="Proteomes" id="UP001055811"/>
    </source>
</evidence>
<evidence type="ECO:0000313" key="1">
    <source>
        <dbReference type="EMBL" id="KAI3740786.1"/>
    </source>
</evidence>
<dbReference type="Proteomes" id="UP001055811">
    <property type="component" value="Linkage Group LG05"/>
</dbReference>
<comment type="caution">
    <text evidence="1">The sequence shown here is derived from an EMBL/GenBank/DDBJ whole genome shotgun (WGS) entry which is preliminary data.</text>
</comment>
<gene>
    <name evidence="1" type="ORF">L2E82_31260</name>
</gene>